<name>A0A1T4N422_9BACT</name>
<keyword evidence="1" id="KW-0732">Signal</keyword>
<evidence type="ECO:0000256" key="1">
    <source>
        <dbReference type="SAM" id="SignalP"/>
    </source>
</evidence>
<feature type="domain" description="Outer membrane protein beta-barrel" evidence="2">
    <location>
        <begin position="23"/>
        <end position="219"/>
    </location>
</feature>
<dbReference type="InterPro" id="IPR025665">
    <property type="entry name" value="Beta-barrel_OMP_2"/>
</dbReference>
<dbReference type="STRING" id="28136.SAMN02745202_00950"/>
<sequence>MRLRLKMLLFAVLSVSYCSTIHAQIGQHRSDFAVGVNGGYVLSTVGFMPTVPQKQHGGITAGLSMRYTSEKYFSTICSVMGEINVVQVGWTEDILDANDRPVINGATNVAEKYSRNLTYVQVPIFAHLAWGKEQKGMQFFLNLGPQFGYMLSEKTSMNYSYAQRNVVDRVSAVSEQETMKVARRFDYGIAAGIGGEYVHPAVGHFLLEARYYYGLGNIFASSKRDYFSRSNFGQIVIKATYLFDMMRTSK</sequence>
<evidence type="ECO:0000259" key="2">
    <source>
        <dbReference type="Pfam" id="PF13568"/>
    </source>
</evidence>
<evidence type="ECO:0000313" key="4">
    <source>
        <dbReference type="Proteomes" id="UP000190065"/>
    </source>
</evidence>
<organism evidence="3 4">
    <name type="scientific">Segatella oulorum</name>
    <dbReference type="NCBI Taxonomy" id="28136"/>
    <lineage>
        <taxon>Bacteria</taxon>
        <taxon>Pseudomonadati</taxon>
        <taxon>Bacteroidota</taxon>
        <taxon>Bacteroidia</taxon>
        <taxon>Bacteroidales</taxon>
        <taxon>Prevotellaceae</taxon>
        <taxon>Segatella</taxon>
    </lineage>
</organism>
<dbReference type="Pfam" id="PF13568">
    <property type="entry name" value="OMP_b-brl_2"/>
    <property type="match status" value="1"/>
</dbReference>
<accession>A0A1T4N422</accession>
<feature type="chain" id="PRO_5010545260" evidence="1">
    <location>
        <begin position="24"/>
        <end position="250"/>
    </location>
</feature>
<feature type="signal peptide" evidence="1">
    <location>
        <begin position="1"/>
        <end position="23"/>
    </location>
</feature>
<dbReference type="EMBL" id="FUXK01000008">
    <property type="protein sequence ID" value="SJZ73598.1"/>
    <property type="molecule type" value="Genomic_DNA"/>
</dbReference>
<dbReference type="Proteomes" id="UP000190065">
    <property type="component" value="Unassembled WGS sequence"/>
</dbReference>
<evidence type="ECO:0000313" key="3">
    <source>
        <dbReference type="EMBL" id="SJZ73598.1"/>
    </source>
</evidence>
<proteinExistence type="predicted"/>
<dbReference type="eggNOG" id="COG3637">
    <property type="taxonomic scope" value="Bacteria"/>
</dbReference>
<protein>
    <submittedName>
        <fullName evidence="3">Outer membrane protein beta-barrel domain-containing protein</fullName>
    </submittedName>
</protein>
<dbReference type="AlphaFoldDB" id="A0A1T4N422"/>
<dbReference type="RefSeq" id="WP_025070539.1">
    <property type="nucleotide sequence ID" value="NZ_FUXK01000008.1"/>
</dbReference>
<reference evidence="3 4" key="1">
    <citation type="submission" date="2017-02" db="EMBL/GenBank/DDBJ databases">
        <authorList>
            <person name="Peterson S.W."/>
        </authorList>
    </citation>
    <scope>NUCLEOTIDE SEQUENCE [LARGE SCALE GENOMIC DNA]</scope>
    <source>
        <strain evidence="3 4">ATCC 43324</strain>
    </source>
</reference>
<gene>
    <name evidence="3" type="ORF">SAMN02745202_00950</name>
</gene>